<evidence type="ECO:0000313" key="1">
    <source>
        <dbReference type="EMBL" id="KAL0319776.1"/>
    </source>
</evidence>
<name>A0AAW2LNL2_SESRA</name>
<accession>A0AAW2LNL2</accession>
<gene>
    <name evidence="1" type="ORF">Sradi_5239100</name>
</gene>
<protein>
    <submittedName>
        <fullName evidence="1">Uncharacterized protein</fullName>
    </submittedName>
</protein>
<proteinExistence type="predicted"/>
<organism evidence="1">
    <name type="scientific">Sesamum radiatum</name>
    <name type="common">Black benniseed</name>
    <dbReference type="NCBI Taxonomy" id="300843"/>
    <lineage>
        <taxon>Eukaryota</taxon>
        <taxon>Viridiplantae</taxon>
        <taxon>Streptophyta</taxon>
        <taxon>Embryophyta</taxon>
        <taxon>Tracheophyta</taxon>
        <taxon>Spermatophyta</taxon>
        <taxon>Magnoliopsida</taxon>
        <taxon>eudicotyledons</taxon>
        <taxon>Gunneridae</taxon>
        <taxon>Pentapetalae</taxon>
        <taxon>asterids</taxon>
        <taxon>lamiids</taxon>
        <taxon>Lamiales</taxon>
        <taxon>Pedaliaceae</taxon>
        <taxon>Sesamum</taxon>
    </lineage>
</organism>
<reference evidence="1" key="2">
    <citation type="journal article" date="2024" name="Plant">
        <title>Genomic evolution and insights into agronomic trait innovations of Sesamum species.</title>
        <authorList>
            <person name="Miao H."/>
            <person name="Wang L."/>
            <person name="Qu L."/>
            <person name="Liu H."/>
            <person name="Sun Y."/>
            <person name="Le M."/>
            <person name="Wang Q."/>
            <person name="Wei S."/>
            <person name="Zheng Y."/>
            <person name="Lin W."/>
            <person name="Duan Y."/>
            <person name="Cao H."/>
            <person name="Xiong S."/>
            <person name="Wang X."/>
            <person name="Wei L."/>
            <person name="Li C."/>
            <person name="Ma Q."/>
            <person name="Ju M."/>
            <person name="Zhao R."/>
            <person name="Li G."/>
            <person name="Mu C."/>
            <person name="Tian Q."/>
            <person name="Mei H."/>
            <person name="Zhang T."/>
            <person name="Gao T."/>
            <person name="Zhang H."/>
        </authorList>
    </citation>
    <scope>NUCLEOTIDE SEQUENCE</scope>
    <source>
        <strain evidence="1">G02</strain>
    </source>
</reference>
<dbReference type="AlphaFoldDB" id="A0AAW2LNL2"/>
<reference evidence="1" key="1">
    <citation type="submission" date="2020-06" db="EMBL/GenBank/DDBJ databases">
        <authorList>
            <person name="Li T."/>
            <person name="Hu X."/>
            <person name="Zhang T."/>
            <person name="Song X."/>
            <person name="Zhang H."/>
            <person name="Dai N."/>
            <person name="Sheng W."/>
            <person name="Hou X."/>
            <person name="Wei L."/>
        </authorList>
    </citation>
    <scope>NUCLEOTIDE SEQUENCE</scope>
    <source>
        <strain evidence="1">G02</strain>
        <tissue evidence="1">Leaf</tissue>
    </source>
</reference>
<comment type="caution">
    <text evidence="1">The sequence shown here is derived from an EMBL/GenBank/DDBJ whole genome shotgun (WGS) entry which is preliminary data.</text>
</comment>
<sequence length="75" mass="8021">MGVLQSAVDDITWIVREVPGLGRYCMVMCLAAGSQVASSLTGDLCELGAADHCFGKENLTSKDHFWKGSCQSLLV</sequence>
<dbReference type="EMBL" id="JACGWJ010000024">
    <property type="protein sequence ID" value="KAL0319776.1"/>
    <property type="molecule type" value="Genomic_DNA"/>
</dbReference>